<dbReference type="InterPro" id="IPR058240">
    <property type="entry name" value="rSAM_sf"/>
</dbReference>
<dbReference type="InterPro" id="IPR006638">
    <property type="entry name" value="Elp3/MiaA/NifB-like_rSAM"/>
</dbReference>
<dbReference type="PANTHER" id="PTHR43432:SF6">
    <property type="entry name" value="RADICAL SAM CORE DOMAIN-CONTAINING PROTEIN"/>
    <property type="match status" value="1"/>
</dbReference>
<dbReference type="Proteomes" id="UP001208689">
    <property type="component" value="Chromosome"/>
</dbReference>
<dbReference type="SFLD" id="SFLDS00029">
    <property type="entry name" value="Radical_SAM"/>
    <property type="match status" value="1"/>
</dbReference>
<protein>
    <recommendedName>
        <fullName evidence="4">Radical SAM core domain-containing protein</fullName>
    </recommendedName>
</protein>
<dbReference type="SFLD" id="SFLDG01084">
    <property type="entry name" value="Uncharacterised_Radical_SAM_Su"/>
    <property type="match status" value="1"/>
</dbReference>
<evidence type="ECO:0000259" key="4">
    <source>
        <dbReference type="PROSITE" id="PS51918"/>
    </source>
</evidence>
<organism evidence="5 6">
    <name type="scientific">Candidatus Lokiarchaeum ossiferum</name>
    <dbReference type="NCBI Taxonomy" id="2951803"/>
    <lineage>
        <taxon>Archaea</taxon>
        <taxon>Promethearchaeati</taxon>
        <taxon>Promethearchaeota</taxon>
        <taxon>Promethearchaeia</taxon>
        <taxon>Promethearchaeales</taxon>
        <taxon>Promethearchaeaceae</taxon>
        <taxon>Candidatus Lokiarchaeum</taxon>
    </lineage>
</organism>
<dbReference type="Pfam" id="PF04055">
    <property type="entry name" value="Radical_SAM"/>
    <property type="match status" value="1"/>
</dbReference>
<evidence type="ECO:0000313" key="6">
    <source>
        <dbReference type="Proteomes" id="UP001208689"/>
    </source>
</evidence>
<dbReference type="EMBL" id="CP104013">
    <property type="protein sequence ID" value="UYP48245.1"/>
    <property type="molecule type" value="Genomic_DNA"/>
</dbReference>
<dbReference type="Gene3D" id="3.80.30.30">
    <property type="match status" value="1"/>
</dbReference>
<evidence type="ECO:0000313" key="5">
    <source>
        <dbReference type="EMBL" id="UYP48245.1"/>
    </source>
</evidence>
<accession>A0ABY6HXV1</accession>
<dbReference type="SMART" id="SM00729">
    <property type="entry name" value="Elp3"/>
    <property type="match status" value="1"/>
</dbReference>
<evidence type="ECO:0000256" key="2">
    <source>
        <dbReference type="ARBA" id="ARBA00023004"/>
    </source>
</evidence>
<evidence type="ECO:0000256" key="1">
    <source>
        <dbReference type="ARBA" id="ARBA00022723"/>
    </source>
</evidence>
<reference evidence="5" key="1">
    <citation type="submission" date="2022-09" db="EMBL/GenBank/DDBJ databases">
        <title>Actin cytoskeleton and complex cell architecture in an #Asgard archaeon.</title>
        <authorList>
            <person name="Ponce Toledo R.I."/>
            <person name="Schleper C."/>
            <person name="Rodrigues Oliveira T."/>
            <person name="Wollweber F."/>
            <person name="Xu J."/>
            <person name="Rittmann S."/>
            <person name="Klingl A."/>
            <person name="Pilhofer M."/>
        </authorList>
    </citation>
    <scope>NUCLEOTIDE SEQUENCE</scope>
    <source>
        <strain evidence="5">B-35</strain>
    </source>
</reference>
<dbReference type="PANTHER" id="PTHR43432">
    <property type="entry name" value="SLR0285 PROTEIN"/>
    <property type="match status" value="1"/>
</dbReference>
<dbReference type="InterPro" id="IPR007197">
    <property type="entry name" value="rSAM"/>
</dbReference>
<name>A0ABY6HXV1_9ARCH</name>
<keyword evidence="6" id="KW-1185">Reference proteome</keyword>
<dbReference type="InterPro" id="IPR040086">
    <property type="entry name" value="MJ0683-like"/>
</dbReference>
<dbReference type="SUPFAM" id="SSF102114">
    <property type="entry name" value="Radical SAM enzymes"/>
    <property type="match status" value="1"/>
</dbReference>
<proteinExistence type="predicted"/>
<keyword evidence="2" id="KW-0408">Iron</keyword>
<evidence type="ECO:0000256" key="3">
    <source>
        <dbReference type="ARBA" id="ARBA00023014"/>
    </source>
</evidence>
<feature type="domain" description="Radical SAM core" evidence="4">
    <location>
        <begin position="15"/>
        <end position="243"/>
    </location>
</feature>
<dbReference type="CDD" id="cd01335">
    <property type="entry name" value="Radical_SAM"/>
    <property type="match status" value="1"/>
</dbReference>
<gene>
    <name evidence="5" type="ORF">NEF87_004530</name>
</gene>
<keyword evidence="3" id="KW-0411">Iron-sulfur</keyword>
<keyword evidence="1" id="KW-0479">Metal-binding</keyword>
<dbReference type="PROSITE" id="PS51918">
    <property type="entry name" value="RADICAL_SAM"/>
    <property type="match status" value="1"/>
</dbReference>
<sequence length="280" mass="33120">MKIEFREAKSIITKSNIPSIDYVINPYTGCQHGCIYCYAEFMKRFTNHKGDTWGEFLDVKIYPWEKIKPNKYDGKELLLSSVTDPYLPLEKQHENTRKILTHLKDTNGKISILTKSQLVLRDLDLFKKFKNIEVGVSLNTLDSKFARKIEPFASRPIDRLKALEQIHQAGIKTYVFISPIFPKITNFQEIMEYSANYADSFMFENLNYRPHNVGRIYDIIQETRPELLDFYKTLRKDQSYWELLKTEIEVYCKRHQIQSKIEFHHGGFTKDKKKMKIPSK</sequence>